<dbReference type="InterPro" id="IPR015424">
    <property type="entry name" value="PyrdxlP-dep_Trfase"/>
</dbReference>
<dbReference type="SUPFAM" id="SSF53383">
    <property type="entry name" value="PLP-dependent transferases"/>
    <property type="match status" value="1"/>
</dbReference>
<dbReference type="GO" id="GO:0005737">
    <property type="term" value="C:cytoplasm"/>
    <property type="evidence" value="ECO:0007669"/>
    <property type="project" value="TreeGrafter"/>
</dbReference>
<dbReference type="GO" id="GO:0006520">
    <property type="term" value="P:amino acid metabolic process"/>
    <property type="evidence" value="ECO:0007669"/>
    <property type="project" value="InterPro"/>
</dbReference>
<evidence type="ECO:0000256" key="1">
    <source>
        <dbReference type="ARBA" id="ARBA00001933"/>
    </source>
</evidence>
<keyword evidence="10" id="KW-1185">Reference proteome</keyword>
<dbReference type="Gene3D" id="3.90.1150.10">
    <property type="entry name" value="Aspartate Aminotransferase, domain 1"/>
    <property type="match status" value="1"/>
</dbReference>
<reference evidence="9" key="3">
    <citation type="submission" date="2018-08" db="EMBL/GenBank/DDBJ databases">
        <title>Leveraging single-cell genomics to expand the Fungal Tree of Life.</title>
        <authorList>
            <consortium name="DOE Joint Genome Institute"/>
            <person name="Ahrendt S.R."/>
            <person name="Quandt C.A."/>
            <person name="Ciobanu D."/>
            <person name="Clum A."/>
            <person name="Salamov A."/>
            <person name="Andreopoulos B."/>
            <person name="Cheng J.-F."/>
            <person name="Woyke T."/>
            <person name="Pelin A."/>
            <person name="Henrissat B."/>
            <person name="Reynolds N."/>
            <person name="Benny G.L."/>
            <person name="Smith M.E."/>
            <person name="James T.Y."/>
            <person name="Grigoriev I.V."/>
        </authorList>
    </citation>
    <scope>NUCLEOTIDE SEQUENCE</scope>
    <source>
        <strain evidence="9">CSF55</strain>
    </source>
</reference>
<dbReference type="FunFam" id="3.40.640.10:FF:000025">
    <property type="entry name" value="Histidine decarboxylase"/>
    <property type="match status" value="1"/>
</dbReference>
<name>A0A075ATZ3_ROZAC</name>
<dbReference type="EMBL" id="KE561047">
    <property type="protein sequence ID" value="EPZ33595.1"/>
    <property type="molecule type" value="Genomic_DNA"/>
</dbReference>
<dbReference type="EMBL" id="ML005029">
    <property type="protein sequence ID" value="RKP20711.1"/>
    <property type="molecule type" value="Genomic_DNA"/>
</dbReference>
<evidence type="ECO:0000256" key="7">
    <source>
        <dbReference type="RuleBase" id="RU000382"/>
    </source>
</evidence>
<evidence type="ECO:0000256" key="5">
    <source>
        <dbReference type="ARBA" id="ARBA00023239"/>
    </source>
</evidence>
<dbReference type="GO" id="GO:0016831">
    <property type="term" value="F:carboxy-lyase activity"/>
    <property type="evidence" value="ECO:0007669"/>
    <property type="project" value="UniProtKB-KW"/>
</dbReference>
<keyword evidence="4 6" id="KW-0663">Pyridoxal phosphate</keyword>
<dbReference type="InterPro" id="IPR010977">
    <property type="entry name" value="Aromatic_deC"/>
</dbReference>
<evidence type="ECO:0000313" key="9">
    <source>
        <dbReference type="EMBL" id="RKP20711.1"/>
    </source>
</evidence>
<dbReference type="OrthoDB" id="639767at2759"/>
<sequence>MNIEEFRKRGYEVVDYIAKYYQELENFPTLSNVQPGYLSELLPSEAPSTPEDFDVIMKDFNDKIIPGITHWQSPNYFAYFPANSSFPSILGDMLSNMVNCIGFNWICSPACTELETIVMDWLAKMISLPERFLSASNGGGVIQGTASESVLVTLIAAREKKIRMHNSLNPDLLVPKFVAYCSDQTHSSVQKAAIILRIKMHVISSKNFSMDDSLLEETIKNDIKNGLVPIFVCSTIGTTSTGGIDKVEKIAGIAKKYKLWHHVDAAYAGSALVCPEFQYLLEGVENADSFSMNCHKWLLTNFDFSPLWIADRSQLIKALSINPAYLENNATSSGKVCVNERKGKVIDYRDWQIGLGRRFRSLKFWFVARCYGVSGLQTHIRKCIDLAKLFEHFINEDPLFEVAAERTFSLVCFRVKNLGDSEHKLLNDNINSCGVFLTHTVINNLYTLRLCVGSPWTEENHIHKVFEIIKQETKKIKKGQ</sequence>
<reference evidence="11" key="2">
    <citation type="journal article" date="2018" name="Nat. Microbiol.">
        <title>Leveraging single-cell genomics to expand the fungal tree of life.</title>
        <authorList>
            <person name="Ahrendt S.R."/>
            <person name="Quandt C.A."/>
            <person name="Ciobanu D."/>
            <person name="Clum A."/>
            <person name="Salamov A."/>
            <person name="Andreopoulos B."/>
            <person name="Cheng J.F."/>
            <person name="Woyke T."/>
            <person name="Pelin A."/>
            <person name="Henrissat B."/>
            <person name="Reynolds N.K."/>
            <person name="Benny G.L."/>
            <person name="Smith M.E."/>
            <person name="James T.Y."/>
            <person name="Grigoriev I.V."/>
        </authorList>
    </citation>
    <scope>NUCLEOTIDE SEQUENCE [LARGE SCALE GENOMIC DNA]</scope>
    <source>
        <strain evidence="11">CSF55</strain>
    </source>
</reference>
<evidence type="ECO:0000256" key="6">
    <source>
        <dbReference type="PIRSR" id="PIRSR602129-50"/>
    </source>
</evidence>
<dbReference type="InterPro" id="IPR002129">
    <property type="entry name" value="PyrdxlP-dep_de-COase"/>
</dbReference>
<dbReference type="PRINTS" id="PR00800">
    <property type="entry name" value="YHDCRBOXLASE"/>
</dbReference>
<gene>
    <name evidence="8" type="ORF">O9G_000370</name>
    <name evidence="9" type="ORF">ROZALSC1DRAFT_27825</name>
</gene>
<dbReference type="GO" id="GO:0030170">
    <property type="term" value="F:pyridoxal phosphate binding"/>
    <property type="evidence" value="ECO:0007669"/>
    <property type="project" value="InterPro"/>
</dbReference>
<dbReference type="FunFam" id="1.20.1340.10:FF:000001">
    <property type="entry name" value="Histidine decarboxylase"/>
    <property type="match status" value="1"/>
</dbReference>
<dbReference type="OMA" id="NPGFNWS"/>
<evidence type="ECO:0000313" key="11">
    <source>
        <dbReference type="Proteomes" id="UP000281549"/>
    </source>
</evidence>
<evidence type="ECO:0000256" key="2">
    <source>
        <dbReference type="ARBA" id="ARBA00009533"/>
    </source>
</evidence>
<dbReference type="PANTHER" id="PTHR11999">
    <property type="entry name" value="GROUP II PYRIDOXAL-5-PHOSPHATE DECARBOXYLASE"/>
    <property type="match status" value="1"/>
</dbReference>
<evidence type="ECO:0000256" key="3">
    <source>
        <dbReference type="ARBA" id="ARBA00022793"/>
    </source>
</evidence>
<organism evidence="8 10">
    <name type="scientific">Rozella allomycis (strain CSF55)</name>
    <dbReference type="NCBI Taxonomy" id="988480"/>
    <lineage>
        <taxon>Eukaryota</taxon>
        <taxon>Fungi</taxon>
        <taxon>Fungi incertae sedis</taxon>
        <taxon>Cryptomycota</taxon>
        <taxon>Cryptomycota incertae sedis</taxon>
        <taxon>Rozella</taxon>
    </lineage>
</organism>
<keyword evidence="5 7" id="KW-0456">Lyase</keyword>
<dbReference type="GO" id="GO:0016740">
    <property type="term" value="F:transferase activity"/>
    <property type="evidence" value="ECO:0007669"/>
    <property type="project" value="UniProtKB-KW"/>
</dbReference>
<dbReference type="Gene3D" id="1.20.1340.10">
    <property type="entry name" value="dopa decarboxylase, N-terminal domain"/>
    <property type="match status" value="1"/>
</dbReference>
<dbReference type="CDD" id="cd06450">
    <property type="entry name" value="DOPA_deC_like"/>
    <property type="match status" value="1"/>
</dbReference>
<accession>A0A075ATZ3</accession>
<feature type="modified residue" description="N6-(pyridoxal phosphate)lysine" evidence="6">
    <location>
        <position position="296"/>
    </location>
</feature>
<dbReference type="STRING" id="988480.A0A075ATZ3"/>
<evidence type="ECO:0000313" key="10">
    <source>
        <dbReference type="Proteomes" id="UP000030755"/>
    </source>
</evidence>
<dbReference type="Gene3D" id="3.40.640.10">
    <property type="entry name" value="Type I PLP-dependent aspartate aminotransferase-like (Major domain)"/>
    <property type="match status" value="1"/>
</dbReference>
<dbReference type="InterPro" id="IPR015422">
    <property type="entry name" value="PyrdxlP-dep_Trfase_small"/>
</dbReference>
<dbReference type="Pfam" id="PF00282">
    <property type="entry name" value="Pyridoxal_deC"/>
    <property type="match status" value="1"/>
</dbReference>
<dbReference type="InterPro" id="IPR015421">
    <property type="entry name" value="PyrdxlP-dep_Trfase_major"/>
</dbReference>
<dbReference type="Proteomes" id="UP000281549">
    <property type="component" value="Unassembled WGS sequence"/>
</dbReference>
<dbReference type="PANTHER" id="PTHR11999:SF70">
    <property type="entry name" value="MIP05841P"/>
    <property type="match status" value="1"/>
</dbReference>
<reference evidence="8 10" key="1">
    <citation type="journal article" date="2013" name="Curr. Biol.">
        <title>Shared signatures of parasitism and phylogenomics unite Cryptomycota and microsporidia.</title>
        <authorList>
            <person name="James T.Y."/>
            <person name="Pelin A."/>
            <person name="Bonen L."/>
            <person name="Ahrendt S."/>
            <person name="Sain D."/>
            <person name="Corradi N."/>
            <person name="Stajich J.E."/>
        </authorList>
    </citation>
    <scope>NUCLEOTIDE SEQUENCE [LARGE SCALE GENOMIC DNA]</scope>
    <source>
        <strain evidence="8 10">CSF55</strain>
        <strain evidence="8 10">CSF55</strain>
    </source>
</reference>
<protein>
    <submittedName>
        <fullName evidence="9">Aromatic-L-amino-acid decarboxylase</fullName>
    </submittedName>
    <submittedName>
        <fullName evidence="8">Pyridoxal phosphate-dependent transferase domain-containing protein 7</fullName>
    </submittedName>
</protein>
<evidence type="ECO:0000256" key="4">
    <source>
        <dbReference type="ARBA" id="ARBA00022898"/>
    </source>
</evidence>
<dbReference type="AlphaFoldDB" id="A0A075ATZ3"/>
<dbReference type="Proteomes" id="UP000030755">
    <property type="component" value="Unassembled WGS sequence"/>
</dbReference>
<dbReference type="HOGENOM" id="CLU_011856_3_1_1"/>
<comment type="cofactor">
    <cofactor evidence="1 6 7">
        <name>pyridoxal 5'-phosphate</name>
        <dbReference type="ChEBI" id="CHEBI:597326"/>
    </cofactor>
</comment>
<comment type="similarity">
    <text evidence="2 7">Belongs to the group II decarboxylase family.</text>
</comment>
<evidence type="ECO:0000313" key="8">
    <source>
        <dbReference type="EMBL" id="EPZ33595.1"/>
    </source>
</evidence>
<dbReference type="GO" id="GO:0019752">
    <property type="term" value="P:carboxylic acid metabolic process"/>
    <property type="evidence" value="ECO:0007669"/>
    <property type="project" value="InterPro"/>
</dbReference>
<keyword evidence="8" id="KW-0808">Transferase</keyword>
<keyword evidence="3" id="KW-0210">Decarboxylase</keyword>
<proteinExistence type="inferred from homology"/>